<dbReference type="PROSITE" id="PS50042">
    <property type="entry name" value="CNMP_BINDING_3"/>
    <property type="match status" value="1"/>
</dbReference>
<proteinExistence type="predicted"/>
<dbReference type="Pfam" id="PF00679">
    <property type="entry name" value="EFG_C"/>
    <property type="match status" value="1"/>
</dbReference>
<dbReference type="SMART" id="SM00889">
    <property type="entry name" value="EFG_IV"/>
    <property type="match status" value="1"/>
</dbReference>
<keyword evidence="1" id="KW-0547">Nucleotide-binding</keyword>
<protein>
    <submittedName>
        <fullName evidence="5">Small GTP-binding protein</fullName>
    </submittedName>
</protein>
<dbReference type="InterPro" id="IPR005517">
    <property type="entry name" value="Transl_elong_EFG/EF2_IV"/>
</dbReference>
<feature type="domain" description="Cyclic nucleotide-binding" evidence="4">
    <location>
        <begin position="44"/>
        <end position="91"/>
    </location>
</feature>
<evidence type="ECO:0000256" key="3">
    <source>
        <dbReference type="ARBA" id="ARBA00023134"/>
    </source>
</evidence>
<dbReference type="GO" id="GO:0006412">
    <property type="term" value="P:translation"/>
    <property type="evidence" value="ECO:0007669"/>
    <property type="project" value="UniProtKB-KW"/>
</dbReference>
<dbReference type="Gene3D" id="3.30.70.870">
    <property type="entry name" value="Elongation Factor G (Translational Gtpase), domain 3"/>
    <property type="match status" value="1"/>
</dbReference>
<dbReference type="InterPro" id="IPR041095">
    <property type="entry name" value="EFG_II"/>
</dbReference>
<dbReference type="Pfam" id="PF14492">
    <property type="entry name" value="EFG_III"/>
    <property type="match status" value="1"/>
</dbReference>
<evidence type="ECO:0000256" key="1">
    <source>
        <dbReference type="ARBA" id="ARBA00022741"/>
    </source>
</evidence>
<dbReference type="Gene3D" id="3.30.70.240">
    <property type="match status" value="1"/>
</dbReference>
<reference evidence="5" key="1">
    <citation type="journal article" date="2013" name="PLoS ONE">
        <title>Metagenomic insights into the carbohydrate-active enzymes carried by the microorganisms adhering to solid digesta in the rumen of cows.</title>
        <authorList>
            <person name="Wang L."/>
            <person name="Hatem A."/>
            <person name="Catalyurek U.V."/>
            <person name="Morrison M."/>
            <person name="Yu Z."/>
        </authorList>
    </citation>
    <scope>NUCLEOTIDE SEQUENCE</scope>
</reference>
<evidence type="ECO:0000259" key="4">
    <source>
        <dbReference type="PROSITE" id="PS50042"/>
    </source>
</evidence>
<name>W0FQQ8_9BACT</name>
<dbReference type="SMART" id="SM00838">
    <property type="entry name" value="EFG_C"/>
    <property type="match status" value="1"/>
</dbReference>
<dbReference type="AlphaFoldDB" id="W0FQQ8"/>
<keyword evidence="3" id="KW-0342">GTP-binding</keyword>
<dbReference type="PANTHER" id="PTHR43261">
    <property type="entry name" value="TRANSLATION ELONGATION FACTOR G-RELATED"/>
    <property type="match status" value="1"/>
</dbReference>
<evidence type="ECO:0000256" key="2">
    <source>
        <dbReference type="ARBA" id="ARBA00022917"/>
    </source>
</evidence>
<sequence>MQPGSLKTPLLMIRVIPDKPEETQALWEACAVLSSEDPLLQAEYVRTTGEIRLQIMGKVQMEILRETLASRFGLQASFGEAAVIYRETIRTKATGFAAYTMRTPCWVVLEFELEPAPRGSGVSYASVVPGKDIMPRYQHQVEQALARALSQGRLGWQVADVKITLTGRIISDVQQMRGEVTDTAADEETVTLKALVPAASSMDYPTQFASVTGGRGSLSTALHGYRECPADPEHTMPRRGVDPLDTARYILAARSALEREIY</sequence>
<evidence type="ECO:0000313" key="5">
    <source>
        <dbReference type="EMBL" id="AHF25819.1"/>
    </source>
</evidence>
<dbReference type="InterPro" id="IPR020568">
    <property type="entry name" value="Ribosomal_Su5_D2-typ_SF"/>
</dbReference>
<dbReference type="PANTHER" id="PTHR43261:SF1">
    <property type="entry name" value="RIBOSOME-RELEASING FACTOR 2, MITOCHONDRIAL"/>
    <property type="match status" value="1"/>
</dbReference>
<accession>W0FQQ8</accession>
<dbReference type="SUPFAM" id="SSF54211">
    <property type="entry name" value="Ribosomal protein S5 domain 2-like"/>
    <property type="match status" value="1"/>
</dbReference>
<dbReference type="InterPro" id="IPR035647">
    <property type="entry name" value="EFG_III/V"/>
</dbReference>
<dbReference type="EMBL" id="KC246854">
    <property type="protein sequence ID" value="AHF25819.1"/>
    <property type="molecule type" value="Genomic_DNA"/>
</dbReference>
<dbReference type="InterPro" id="IPR000640">
    <property type="entry name" value="EFG_V-like"/>
</dbReference>
<keyword evidence="2" id="KW-0648">Protein biosynthesis</keyword>
<organism evidence="5">
    <name type="scientific">uncultured bacterium Contigcl_1149</name>
    <dbReference type="NCBI Taxonomy" id="1393644"/>
    <lineage>
        <taxon>Bacteria</taxon>
        <taxon>environmental samples</taxon>
    </lineage>
</organism>
<dbReference type="InterPro" id="IPR000595">
    <property type="entry name" value="cNMP-bd_dom"/>
</dbReference>
<dbReference type="SUPFAM" id="SSF54980">
    <property type="entry name" value="EF-G C-terminal domain-like"/>
    <property type="match status" value="2"/>
</dbReference>
<dbReference type="GO" id="GO:0032790">
    <property type="term" value="P:ribosome disassembly"/>
    <property type="evidence" value="ECO:0007669"/>
    <property type="project" value="TreeGrafter"/>
</dbReference>
<dbReference type="GO" id="GO:0005525">
    <property type="term" value="F:GTP binding"/>
    <property type="evidence" value="ECO:0007669"/>
    <property type="project" value="UniProtKB-KW"/>
</dbReference>